<dbReference type="GO" id="GO:0016831">
    <property type="term" value="F:carboxy-lyase activity"/>
    <property type="evidence" value="ECO:0007669"/>
    <property type="project" value="TreeGrafter"/>
</dbReference>
<dbReference type="RefSeq" id="WP_143982329.1">
    <property type="nucleotide sequence ID" value="NZ_CP041695.1"/>
</dbReference>
<evidence type="ECO:0000256" key="3">
    <source>
        <dbReference type="ARBA" id="ARBA00022643"/>
    </source>
</evidence>
<keyword evidence="4 7" id="KW-0808">Transferase</keyword>
<dbReference type="FunFam" id="3.40.50.1950:FF:000001">
    <property type="entry name" value="Flavin prenyltransferase UbiX"/>
    <property type="match status" value="1"/>
</dbReference>
<comment type="caution">
    <text evidence="7">Lacks conserved residue(s) required for the propagation of feature annotation.</text>
</comment>
<evidence type="ECO:0000256" key="6">
    <source>
        <dbReference type="ARBA" id="ARBA00060793"/>
    </source>
</evidence>
<evidence type="ECO:0000256" key="2">
    <source>
        <dbReference type="ARBA" id="ARBA00022630"/>
    </source>
</evidence>
<dbReference type="KEGG" id="nod:FOH10_23375"/>
<gene>
    <name evidence="7" type="primary">ubiX</name>
    <name evidence="9" type="ORF">FOH10_23375</name>
</gene>
<dbReference type="NCBIfam" id="TIGR00421">
    <property type="entry name" value="ubiX_pad"/>
    <property type="match status" value="1"/>
</dbReference>
<evidence type="ECO:0000256" key="4">
    <source>
        <dbReference type="ARBA" id="ARBA00022679"/>
    </source>
</evidence>
<sequence length="210" mass="22589">MTTSEYRNGAVAKPRLIVGITGASAPHLAIHLLTALRRLDAVETHLVISRAAHRTIELESGLRPEDVTALADVHHQRGDIAATIASGSFLTLGMVVVPCSMKTLAAVAHGYSDDLLTRAADVCLKERRRLVLVTRETPLSLVHLRNMAAVTEAGATVLPPVPAFYQRPTSIPDVLAHLSGKILDQFGIRHELFPRWAGAAAARHTEGAVR</sequence>
<dbReference type="InterPro" id="IPR036551">
    <property type="entry name" value="Flavin_trans-like"/>
</dbReference>
<feature type="binding site" evidence="7">
    <location>
        <begin position="22"/>
        <end position="24"/>
    </location>
    <ligand>
        <name>FMN</name>
        <dbReference type="ChEBI" id="CHEBI:58210"/>
    </ligand>
</feature>
<dbReference type="AlphaFoldDB" id="A0A516NQP6"/>
<protein>
    <recommendedName>
        <fullName evidence="7">Flavin prenyltransferase UbiX</fullName>
        <ecNumber evidence="7">2.5.1.129</ecNumber>
    </recommendedName>
</protein>
<dbReference type="NCBIfam" id="NF004685">
    <property type="entry name" value="PRK06029.1"/>
    <property type="match status" value="1"/>
</dbReference>
<reference evidence="9 10" key="1">
    <citation type="submission" date="2019-07" db="EMBL/GenBank/DDBJ databases">
        <title>Complete Genome Sequence and Methylome Analysis of Nocardia otitidis-caviarum NEB252.</title>
        <authorList>
            <person name="Fomenkov A."/>
            <person name="Anton B.P."/>
            <person name="Vincze T."/>
            <person name="Roberts R.J."/>
        </authorList>
    </citation>
    <scope>NUCLEOTIDE SEQUENCE [LARGE SCALE GENOMIC DNA]</scope>
    <source>
        <strain evidence="9 10">NEB252</strain>
    </source>
</reference>
<evidence type="ECO:0000256" key="1">
    <source>
        <dbReference type="ARBA" id="ARBA00022602"/>
    </source>
</evidence>
<dbReference type="SUPFAM" id="SSF52507">
    <property type="entry name" value="Homo-oligomeric flavin-containing Cys decarboxylases, HFCD"/>
    <property type="match status" value="1"/>
</dbReference>
<dbReference type="GO" id="GO:0106141">
    <property type="term" value="F:flavin prenyltransferase activity"/>
    <property type="evidence" value="ECO:0007669"/>
    <property type="project" value="UniProtKB-EC"/>
</dbReference>
<keyword evidence="3 7" id="KW-0288">FMN</keyword>
<evidence type="ECO:0000256" key="5">
    <source>
        <dbReference type="ARBA" id="ARBA00050612"/>
    </source>
</evidence>
<comment type="similarity">
    <text evidence="6 7">Belongs to the UbiX/PAD1 family.</text>
</comment>
<name>A0A516NQP6_9NOCA</name>
<feature type="binding site" evidence="7">
    <location>
        <position position="135"/>
    </location>
    <ligand>
        <name>FMN</name>
        <dbReference type="ChEBI" id="CHEBI:58210"/>
    </ligand>
</feature>
<accession>A0A516NQP6</accession>
<dbReference type="PANTHER" id="PTHR43374:SF1">
    <property type="entry name" value="FLAVIN PRENYLTRANSFERASE PAD1, MITOCHONDRIAL"/>
    <property type="match status" value="1"/>
</dbReference>
<keyword evidence="2 7" id="KW-0285">Flavoprotein</keyword>
<evidence type="ECO:0000256" key="7">
    <source>
        <dbReference type="HAMAP-Rule" id="MF_01984"/>
    </source>
</evidence>
<feature type="binding site" evidence="7">
    <location>
        <position position="49"/>
    </location>
    <ligand>
        <name>FMN</name>
        <dbReference type="ChEBI" id="CHEBI:58210"/>
    </ligand>
</feature>
<evidence type="ECO:0000313" key="9">
    <source>
        <dbReference type="EMBL" id="QDP81214.1"/>
    </source>
</evidence>
<feature type="domain" description="Flavoprotein" evidence="8">
    <location>
        <begin position="15"/>
        <end position="185"/>
    </location>
</feature>
<dbReference type="Pfam" id="PF02441">
    <property type="entry name" value="Flavoprotein"/>
    <property type="match status" value="1"/>
</dbReference>
<evidence type="ECO:0000313" key="10">
    <source>
        <dbReference type="Proteomes" id="UP000317039"/>
    </source>
</evidence>
<feature type="binding site" evidence="7">
    <location>
        <begin position="100"/>
        <end position="103"/>
    </location>
    <ligand>
        <name>FMN</name>
        <dbReference type="ChEBI" id="CHEBI:58210"/>
    </ligand>
</feature>
<comment type="function">
    <text evidence="7">Flavin prenyltransferase that catalyzes the synthesis of the prenylated FMN cofactor (prenyl-FMN) for 4-hydroxy-3-polyprenylbenzoic acid decarboxylase UbiD. The prenyltransferase is metal-independent and links a dimethylallyl moiety from dimethylallyl monophosphate (DMAP) to the flavin N5 and C6 atoms of FMN.</text>
</comment>
<keyword evidence="1 7" id="KW-0637">Prenyltransferase</keyword>
<feature type="binding site" evidence="7">
    <location>
        <position position="181"/>
    </location>
    <ligand>
        <name>dimethylallyl phosphate</name>
        <dbReference type="ChEBI" id="CHEBI:88052"/>
    </ligand>
</feature>
<organism evidence="9 10">
    <name type="scientific">Nocardia otitidiscaviarum</name>
    <dbReference type="NCBI Taxonomy" id="1823"/>
    <lineage>
        <taxon>Bacteria</taxon>
        <taxon>Bacillati</taxon>
        <taxon>Actinomycetota</taxon>
        <taxon>Actinomycetes</taxon>
        <taxon>Mycobacteriales</taxon>
        <taxon>Nocardiaceae</taxon>
        <taxon>Nocardia</taxon>
    </lineage>
</organism>
<dbReference type="HAMAP" id="MF_01984">
    <property type="entry name" value="ubiX_pad"/>
    <property type="match status" value="1"/>
</dbReference>
<feature type="binding site" evidence="7">
    <location>
        <position position="165"/>
    </location>
    <ligand>
        <name>dimethylallyl phosphate</name>
        <dbReference type="ChEBI" id="CHEBI:88052"/>
    </ligand>
</feature>
<evidence type="ECO:0000259" key="8">
    <source>
        <dbReference type="Pfam" id="PF02441"/>
    </source>
</evidence>
<dbReference type="GeneID" id="80335304"/>
<comment type="catalytic activity">
    <reaction evidence="5 7">
        <text>dimethylallyl phosphate + FMNH2 = prenylated FMNH2 + phosphate</text>
        <dbReference type="Rhea" id="RHEA:37743"/>
        <dbReference type="ChEBI" id="CHEBI:43474"/>
        <dbReference type="ChEBI" id="CHEBI:57618"/>
        <dbReference type="ChEBI" id="CHEBI:87467"/>
        <dbReference type="ChEBI" id="CHEBI:88052"/>
        <dbReference type="EC" id="2.5.1.129"/>
    </reaction>
</comment>
<dbReference type="InterPro" id="IPR003382">
    <property type="entry name" value="Flavoprotein"/>
</dbReference>
<dbReference type="PANTHER" id="PTHR43374">
    <property type="entry name" value="FLAVIN PRENYLTRANSFERASE"/>
    <property type="match status" value="1"/>
</dbReference>
<dbReference type="Proteomes" id="UP000317039">
    <property type="component" value="Chromosome"/>
</dbReference>
<dbReference type="InterPro" id="IPR004507">
    <property type="entry name" value="UbiX-like"/>
</dbReference>
<dbReference type="EC" id="2.5.1.129" evidence="7"/>
<proteinExistence type="inferred from homology"/>
<dbReference type="EMBL" id="CP041695">
    <property type="protein sequence ID" value="QDP81214.1"/>
    <property type="molecule type" value="Genomic_DNA"/>
</dbReference>
<dbReference type="Gene3D" id="3.40.50.1950">
    <property type="entry name" value="Flavin prenyltransferase-like"/>
    <property type="match status" value="1"/>
</dbReference>